<sequence length="263" mass="29756">MDKFKGFNSVMKVKRKELDEFNDDFSEFSLASPARKIRRLDVDLPPIVEEEGVDITMKHEQVIPENVILDGVSEQSEHMNMPDIEELPPLVAENDEKAIVLFKPMNTPICYSGTNFSIDPNLIASFKNQALWGMNINAAEPRDKDEDSTNEDHGKPSACRAVIPWVPSQQLNLKPKTPGNQTEVSDAMDAEEPEVTTMEIEDPGQQTSYNYDRYRLTDGLSSEWQQQPHCTFPQPLENITTPVVGCTFSPPLENVTTPVVWYR</sequence>
<protein>
    <submittedName>
        <fullName evidence="1">Uncharacterized protein</fullName>
    </submittedName>
</protein>
<comment type="caution">
    <text evidence="1">The sequence shown here is derived from an EMBL/GenBank/DDBJ whole genome shotgun (WGS) entry which is preliminary data.</text>
</comment>
<dbReference type="AlphaFoldDB" id="A0AAW1K7B3"/>
<reference evidence="1" key="1">
    <citation type="submission" date="2024-03" db="EMBL/GenBank/DDBJ databases">
        <title>WGS assembly of Saponaria officinalis var. Norfolk2.</title>
        <authorList>
            <person name="Jenkins J."/>
            <person name="Shu S."/>
            <person name="Grimwood J."/>
            <person name="Barry K."/>
            <person name="Goodstein D."/>
            <person name="Schmutz J."/>
            <person name="Leebens-Mack J."/>
            <person name="Osbourn A."/>
        </authorList>
    </citation>
    <scope>NUCLEOTIDE SEQUENCE [LARGE SCALE GENOMIC DNA]</scope>
    <source>
        <strain evidence="1">JIC</strain>
    </source>
</reference>
<evidence type="ECO:0000313" key="1">
    <source>
        <dbReference type="EMBL" id="KAK9715509.1"/>
    </source>
</evidence>
<dbReference type="EMBL" id="JBDFQZ010000006">
    <property type="protein sequence ID" value="KAK9715509.1"/>
    <property type="molecule type" value="Genomic_DNA"/>
</dbReference>
<dbReference type="PANTHER" id="PTHR35510:SF1">
    <property type="entry name" value="DBH-LIKE MONOOXYGENASE"/>
    <property type="match status" value="1"/>
</dbReference>
<accession>A0AAW1K7B3</accession>
<evidence type="ECO:0000313" key="2">
    <source>
        <dbReference type="Proteomes" id="UP001443914"/>
    </source>
</evidence>
<gene>
    <name evidence="1" type="ORF">RND81_06G169700</name>
</gene>
<organism evidence="1 2">
    <name type="scientific">Saponaria officinalis</name>
    <name type="common">Common soapwort</name>
    <name type="synonym">Lychnis saponaria</name>
    <dbReference type="NCBI Taxonomy" id="3572"/>
    <lineage>
        <taxon>Eukaryota</taxon>
        <taxon>Viridiplantae</taxon>
        <taxon>Streptophyta</taxon>
        <taxon>Embryophyta</taxon>
        <taxon>Tracheophyta</taxon>
        <taxon>Spermatophyta</taxon>
        <taxon>Magnoliopsida</taxon>
        <taxon>eudicotyledons</taxon>
        <taxon>Gunneridae</taxon>
        <taxon>Pentapetalae</taxon>
        <taxon>Caryophyllales</taxon>
        <taxon>Caryophyllaceae</taxon>
        <taxon>Caryophylleae</taxon>
        <taxon>Saponaria</taxon>
    </lineage>
</organism>
<keyword evidence="2" id="KW-1185">Reference proteome</keyword>
<proteinExistence type="predicted"/>
<dbReference type="Proteomes" id="UP001443914">
    <property type="component" value="Unassembled WGS sequence"/>
</dbReference>
<name>A0AAW1K7B3_SAPOF</name>
<dbReference type="PANTHER" id="PTHR35510">
    <property type="entry name" value="DBH-LIKE MONOOXYGENASE"/>
    <property type="match status" value="1"/>
</dbReference>